<feature type="transmembrane region" description="Helical" evidence="1">
    <location>
        <begin position="224"/>
        <end position="244"/>
    </location>
</feature>
<dbReference type="Proteomes" id="UP001161325">
    <property type="component" value="Unassembled WGS sequence"/>
</dbReference>
<keyword evidence="1" id="KW-1133">Transmembrane helix</keyword>
<accession>A0AA37Q7N4</accession>
<keyword evidence="1" id="KW-0472">Membrane</keyword>
<gene>
    <name evidence="2" type="ORF">rosag_17600</name>
</gene>
<comment type="caution">
    <text evidence="2">The sequence shown here is derived from an EMBL/GenBank/DDBJ whole genome shotgun (WGS) entry which is preliminary data.</text>
</comment>
<proteinExistence type="predicted"/>
<organism evidence="2 3">
    <name type="scientific">Roseisolibacter agri</name>
    <dbReference type="NCBI Taxonomy" id="2014610"/>
    <lineage>
        <taxon>Bacteria</taxon>
        <taxon>Pseudomonadati</taxon>
        <taxon>Gemmatimonadota</taxon>
        <taxon>Gemmatimonadia</taxon>
        <taxon>Gemmatimonadales</taxon>
        <taxon>Gemmatimonadaceae</taxon>
        <taxon>Roseisolibacter</taxon>
    </lineage>
</organism>
<evidence type="ECO:0000313" key="2">
    <source>
        <dbReference type="EMBL" id="GLC25247.1"/>
    </source>
</evidence>
<dbReference type="RefSeq" id="WP_284349693.1">
    <property type="nucleotide sequence ID" value="NZ_BRXS01000002.1"/>
</dbReference>
<dbReference type="AlphaFoldDB" id="A0AA37Q7N4"/>
<protein>
    <submittedName>
        <fullName evidence="2">Uncharacterized protein</fullName>
    </submittedName>
</protein>
<dbReference type="EMBL" id="BRXS01000002">
    <property type="protein sequence ID" value="GLC25247.1"/>
    <property type="molecule type" value="Genomic_DNA"/>
</dbReference>
<feature type="transmembrane region" description="Helical" evidence="1">
    <location>
        <begin position="250"/>
        <end position="271"/>
    </location>
</feature>
<keyword evidence="1" id="KW-0812">Transmembrane</keyword>
<keyword evidence="3" id="KW-1185">Reference proteome</keyword>
<evidence type="ECO:0000313" key="3">
    <source>
        <dbReference type="Proteomes" id="UP001161325"/>
    </source>
</evidence>
<evidence type="ECO:0000256" key="1">
    <source>
        <dbReference type="SAM" id="Phobius"/>
    </source>
</evidence>
<reference evidence="2" key="1">
    <citation type="submission" date="2022-08" db="EMBL/GenBank/DDBJ databases">
        <title>Draft genome sequencing of Roseisolibacter agri AW1220.</title>
        <authorList>
            <person name="Tobiishi Y."/>
            <person name="Tonouchi A."/>
        </authorList>
    </citation>
    <scope>NUCLEOTIDE SEQUENCE</scope>
    <source>
        <strain evidence="2">AW1220</strain>
    </source>
</reference>
<name>A0AA37Q7N4_9BACT</name>
<sequence length="313" mass="32182">MRTPVVLAAGIAAGLALTFLVGTVATSRAARPSDTDVAESRAAARAVEVARIRAHFDSVLTELPARDLSALTPAQRGRRAAALATLRAYRDRGEFPHNYDFPGQAVPYFVDRGTGTLCAVAHLLAASGRRDIVDRVARTDNNVWIAALAGDTAFTAWLDANGLTLAEAARIQVPYVEGWDESPAAVATRRPVYTAGSVLAVGSALGMTVWNARSNARGTGRVRSALGAAAGAAALGMGAASLGMPDVPPAMGVANAAAGAASLFIATRGMVRHRHDLADARAREASLAQRTVVTPLLPAGRDAGAGVSVAIAF</sequence>